<dbReference type="RefSeq" id="WP_159745783.1">
    <property type="nucleotide sequence ID" value="NZ_JAUHGV010000016.1"/>
</dbReference>
<evidence type="ECO:0000256" key="1">
    <source>
        <dbReference type="ARBA" id="ARBA00008857"/>
    </source>
</evidence>
<dbReference type="Gene3D" id="1.10.443.10">
    <property type="entry name" value="Intergrase catalytic core"/>
    <property type="match status" value="1"/>
</dbReference>
<dbReference type="Gene3D" id="1.10.150.130">
    <property type="match status" value="1"/>
</dbReference>
<sequence length="400" mass="47119">MNTSIKIVLDSRPMSNGQYSVYLQIIKARQRKKINIGLKCYKANFENEQFLKGHQNYKAENKILNKIKVKAEDIVRDFQLDDKDFSLEEFEDKFRGKQINRKLVIPFFDEIIDELTTAHRLGNARAYSETKNALLKFSNDKIKFTDITPEFLEKFEVDMRSRGNIDGGIAFKMRELRSLINKAIQRKIMSKEDYPFDEYLISKLKIKTKKRALTEEDFRKFKNVDLSDRPELLEAYHYFMFSFYTRGMNFVDMMKLKKSDIKNNRIIYTRSKTKGDFSLELNNKAKDIINYYSNRNKSEYVFPILLHNEMTPLQIENRKHKILSRFNNKLREIAKIAKIETHLTSYVARHSFATIMKNRGASTDIISELMGHSNVQVTMTYLKEFGSDVLDDAVKTLDDL</sequence>
<dbReference type="GO" id="GO:0003677">
    <property type="term" value="F:DNA binding"/>
    <property type="evidence" value="ECO:0007669"/>
    <property type="project" value="UniProtKB-KW"/>
</dbReference>
<organism evidence="5 6">
    <name type="scientific">Chryseobacterium gambrini</name>
    <dbReference type="NCBI Taxonomy" id="373672"/>
    <lineage>
        <taxon>Bacteria</taxon>
        <taxon>Pseudomonadati</taxon>
        <taxon>Bacteroidota</taxon>
        <taxon>Flavobacteriia</taxon>
        <taxon>Flavobacteriales</taxon>
        <taxon>Weeksellaceae</taxon>
        <taxon>Chryseobacterium group</taxon>
        <taxon>Chryseobacterium</taxon>
    </lineage>
</organism>
<dbReference type="PANTHER" id="PTHR30349">
    <property type="entry name" value="PHAGE INTEGRASE-RELATED"/>
    <property type="match status" value="1"/>
</dbReference>
<comment type="similarity">
    <text evidence="1">Belongs to the 'phage' integrase family.</text>
</comment>
<dbReference type="PANTHER" id="PTHR30349:SF64">
    <property type="entry name" value="PROPHAGE INTEGRASE INTD-RELATED"/>
    <property type="match status" value="1"/>
</dbReference>
<dbReference type="InterPro" id="IPR013762">
    <property type="entry name" value="Integrase-like_cat_sf"/>
</dbReference>
<dbReference type="InterPro" id="IPR035386">
    <property type="entry name" value="Arm-DNA-bind_5"/>
</dbReference>
<dbReference type="InterPro" id="IPR011010">
    <property type="entry name" value="DNA_brk_join_enz"/>
</dbReference>
<dbReference type="GO" id="GO:0006310">
    <property type="term" value="P:DNA recombination"/>
    <property type="evidence" value="ECO:0007669"/>
    <property type="project" value="UniProtKB-KW"/>
</dbReference>
<dbReference type="Pfam" id="PF13102">
    <property type="entry name" value="Phage_int_SAM_5"/>
    <property type="match status" value="1"/>
</dbReference>
<dbReference type="InterPro" id="IPR050090">
    <property type="entry name" value="Tyrosine_recombinase_XerCD"/>
</dbReference>
<proteinExistence type="inferred from homology"/>
<evidence type="ECO:0000313" key="6">
    <source>
        <dbReference type="Proteomes" id="UP001225933"/>
    </source>
</evidence>
<protein>
    <submittedName>
        <fullName evidence="5">Site-specific integrase</fullName>
    </submittedName>
</protein>
<dbReference type="AlphaFoldDB" id="A0AAJ1R3U0"/>
<dbReference type="PROSITE" id="PS51898">
    <property type="entry name" value="TYR_RECOMBINASE"/>
    <property type="match status" value="1"/>
</dbReference>
<comment type="caution">
    <text evidence="5">The sequence shown here is derived from an EMBL/GenBank/DDBJ whole genome shotgun (WGS) entry which is preliminary data.</text>
</comment>
<evidence type="ECO:0000259" key="4">
    <source>
        <dbReference type="PROSITE" id="PS51898"/>
    </source>
</evidence>
<dbReference type="Pfam" id="PF17293">
    <property type="entry name" value="Arm-DNA-bind_5"/>
    <property type="match status" value="1"/>
</dbReference>
<evidence type="ECO:0000256" key="2">
    <source>
        <dbReference type="ARBA" id="ARBA00023125"/>
    </source>
</evidence>
<dbReference type="InterPro" id="IPR025269">
    <property type="entry name" value="SAM-like_dom"/>
</dbReference>
<reference evidence="5" key="1">
    <citation type="submission" date="2023-06" db="EMBL/GenBank/DDBJ databases">
        <title>Two Chryseobacterium gambrini strains from China.</title>
        <authorList>
            <person name="Zeng J."/>
            <person name="Wu Y."/>
        </authorList>
    </citation>
    <scope>NUCLEOTIDE SEQUENCE</scope>
    <source>
        <strain evidence="5">SQ219</strain>
    </source>
</reference>
<evidence type="ECO:0000313" key="5">
    <source>
        <dbReference type="EMBL" id="MDN4013455.1"/>
    </source>
</evidence>
<feature type="domain" description="Tyr recombinase" evidence="4">
    <location>
        <begin position="208"/>
        <end position="395"/>
    </location>
</feature>
<keyword evidence="2" id="KW-0238">DNA-binding</keyword>
<dbReference type="CDD" id="cd01185">
    <property type="entry name" value="INTN1_C_like"/>
    <property type="match status" value="1"/>
</dbReference>
<dbReference type="EMBL" id="JAUHGV010000016">
    <property type="protein sequence ID" value="MDN4013455.1"/>
    <property type="molecule type" value="Genomic_DNA"/>
</dbReference>
<dbReference type="GO" id="GO:0015074">
    <property type="term" value="P:DNA integration"/>
    <property type="evidence" value="ECO:0007669"/>
    <property type="project" value="InterPro"/>
</dbReference>
<accession>A0AAJ1R3U0</accession>
<dbReference type="InterPro" id="IPR002104">
    <property type="entry name" value="Integrase_catalytic"/>
</dbReference>
<dbReference type="Proteomes" id="UP001225933">
    <property type="component" value="Unassembled WGS sequence"/>
</dbReference>
<gene>
    <name evidence="5" type="ORF">QX233_13340</name>
</gene>
<evidence type="ECO:0000256" key="3">
    <source>
        <dbReference type="ARBA" id="ARBA00023172"/>
    </source>
</evidence>
<dbReference type="Pfam" id="PF00589">
    <property type="entry name" value="Phage_integrase"/>
    <property type="match status" value="1"/>
</dbReference>
<name>A0AAJ1R3U0_9FLAO</name>
<keyword evidence="3" id="KW-0233">DNA recombination</keyword>
<dbReference type="InterPro" id="IPR010998">
    <property type="entry name" value="Integrase_recombinase_N"/>
</dbReference>
<dbReference type="SUPFAM" id="SSF56349">
    <property type="entry name" value="DNA breaking-rejoining enzymes"/>
    <property type="match status" value="1"/>
</dbReference>